<dbReference type="Proteomes" id="UP000578686">
    <property type="component" value="Unassembled WGS sequence"/>
</dbReference>
<organism evidence="2 3">
    <name type="scientific">Streptomyces lonarensis</name>
    <dbReference type="NCBI Taxonomy" id="700599"/>
    <lineage>
        <taxon>Bacteria</taxon>
        <taxon>Bacillati</taxon>
        <taxon>Actinomycetota</taxon>
        <taxon>Actinomycetes</taxon>
        <taxon>Kitasatosporales</taxon>
        <taxon>Streptomycetaceae</taxon>
        <taxon>Streptomyces</taxon>
    </lineage>
</organism>
<dbReference type="AlphaFoldDB" id="A0A7X6D351"/>
<keyword evidence="3" id="KW-1185">Reference proteome</keyword>
<name>A0A7X6D351_9ACTN</name>
<evidence type="ECO:0000256" key="1">
    <source>
        <dbReference type="SAM" id="MobiDB-lite"/>
    </source>
</evidence>
<proteinExistence type="predicted"/>
<accession>A0A7X6D351</accession>
<gene>
    <name evidence="2" type="ORF">HCN56_17525</name>
</gene>
<evidence type="ECO:0000313" key="3">
    <source>
        <dbReference type="Proteomes" id="UP000578686"/>
    </source>
</evidence>
<reference evidence="2 3" key="1">
    <citation type="submission" date="2020-03" db="EMBL/GenBank/DDBJ databases">
        <title>Draft genome of Streptomyces sp. ventii, isolated from the Axial Seamount in the Pacific Ocean, and resequencing of the two type strains Streptomyces lonarensis strain NCL 716 and Streptomyces bohaiensis strain 11A07.</title>
        <authorList>
            <person name="Loughran R.M."/>
            <person name="Pfannmuller K.M."/>
            <person name="Wasson B.J."/>
            <person name="Deadmond M.C."/>
            <person name="Paddock B.E."/>
            <person name="Koyack M.J."/>
            <person name="Gallegos D.A."/>
            <person name="Mitchell E.A."/>
            <person name="Ushijima B."/>
            <person name="Saw J.H."/>
            <person name="Mcphail K.L."/>
            <person name="Videau P."/>
        </authorList>
    </citation>
    <scope>NUCLEOTIDE SEQUENCE [LARGE SCALE GENOMIC DNA]</scope>
    <source>
        <strain evidence="2 3">NCL716</strain>
    </source>
</reference>
<sequence length="288" mass="29742">TSGRGISHSEESPRDHARLRPAVAGALLAAAVAGAAVSAPWRDDGSGADPGPAADPDAESESGGADGGADGESGPPAAERPDAVPLDWTVRPDVWPQGCGHTYLVDREPAVVPAPPVAQDAERWVTDNDAVHGGASVVEATLRTNGGGPVVVEALHVRVVDRSDPLDGPVYATGMGCGGALSLAAFRVDLDETAPRARPTEGFDGESGEALPAPRLPFQVSDEEPLAVRVEAAAEDCDCAWYLEAEWSSGTERGTVRLDRDGQPFRTSGIEGNPRFVHDGAGWTPLVP</sequence>
<feature type="region of interest" description="Disordered" evidence="1">
    <location>
        <begin position="33"/>
        <end position="83"/>
    </location>
</feature>
<protein>
    <submittedName>
        <fullName evidence="2">Transcriptional regulator</fullName>
    </submittedName>
</protein>
<comment type="caution">
    <text evidence="2">The sequence shown here is derived from an EMBL/GenBank/DDBJ whole genome shotgun (WGS) entry which is preliminary data.</text>
</comment>
<feature type="non-terminal residue" evidence="2">
    <location>
        <position position="1"/>
    </location>
</feature>
<feature type="compositionally biased region" description="Basic and acidic residues" evidence="1">
    <location>
        <begin position="7"/>
        <end position="18"/>
    </location>
</feature>
<dbReference type="EMBL" id="JAAVJD010000151">
    <property type="protein sequence ID" value="NJQ07337.1"/>
    <property type="molecule type" value="Genomic_DNA"/>
</dbReference>
<evidence type="ECO:0000313" key="2">
    <source>
        <dbReference type="EMBL" id="NJQ07337.1"/>
    </source>
</evidence>
<feature type="region of interest" description="Disordered" evidence="1">
    <location>
        <begin position="1"/>
        <end position="20"/>
    </location>
</feature>
<feature type="region of interest" description="Disordered" evidence="1">
    <location>
        <begin position="265"/>
        <end position="288"/>
    </location>
</feature>